<evidence type="ECO:0000313" key="1">
    <source>
        <dbReference type="EMBL" id="RDI75099.1"/>
    </source>
</evidence>
<evidence type="ECO:0008006" key="3">
    <source>
        <dbReference type="Google" id="ProtNLM"/>
    </source>
</evidence>
<name>A0A7M2YYJ0_9ACTN</name>
<dbReference type="OrthoDB" id="9809023at2"/>
<protein>
    <recommendedName>
        <fullName evidence="3">DUF503 domain-containing protein</fullName>
    </recommendedName>
</protein>
<dbReference type="InterPro" id="IPR036746">
    <property type="entry name" value="TT1725-like_sf"/>
</dbReference>
<dbReference type="AlphaFoldDB" id="A0A7M2YYJ0"/>
<keyword evidence="2" id="KW-1185">Reference proteome</keyword>
<reference evidence="1 2" key="1">
    <citation type="submission" date="2018-07" db="EMBL/GenBank/DDBJ databases">
        <title>High-quality-draft genome sequence of Gaiella occulta.</title>
        <authorList>
            <person name="Severino R."/>
            <person name="Froufe H.J.C."/>
            <person name="Rainey F.A."/>
            <person name="Barroso C."/>
            <person name="Albuquerque L."/>
            <person name="Lobo-Da-Cunha A."/>
            <person name="Da Costa M.S."/>
            <person name="Egas C."/>
        </authorList>
    </citation>
    <scope>NUCLEOTIDE SEQUENCE [LARGE SCALE GENOMIC DNA]</scope>
    <source>
        <strain evidence="1 2">F2-233</strain>
    </source>
</reference>
<dbReference type="Gene3D" id="3.30.70.1120">
    <property type="entry name" value="TT1725-like"/>
    <property type="match status" value="1"/>
</dbReference>
<sequence length="101" mass="11677">MPVPSGYVGICSFELFFPESHSLKEKRMHLRSVKQQLQNRVACSIAEVDHHGVWQRTRLTLACVSREAREAERLLDEAERWLAGQGFELLSHERELVCLDD</sequence>
<dbReference type="Pfam" id="PF04456">
    <property type="entry name" value="DUF503"/>
    <property type="match status" value="1"/>
</dbReference>
<dbReference type="InterPro" id="IPR007546">
    <property type="entry name" value="DUF503"/>
</dbReference>
<dbReference type="EMBL" id="QQZY01000002">
    <property type="protein sequence ID" value="RDI75099.1"/>
    <property type="molecule type" value="Genomic_DNA"/>
</dbReference>
<gene>
    <name evidence="1" type="ORF">Gocc_0897</name>
</gene>
<comment type="caution">
    <text evidence="1">The sequence shown here is derived from an EMBL/GenBank/DDBJ whole genome shotgun (WGS) entry which is preliminary data.</text>
</comment>
<dbReference type="Proteomes" id="UP000254134">
    <property type="component" value="Unassembled WGS sequence"/>
</dbReference>
<dbReference type="PANTHER" id="PTHR36441">
    <property type="entry name" value="HYPOTHETICAL CYTOSOLIC PROTEIN"/>
    <property type="match status" value="1"/>
</dbReference>
<proteinExistence type="predicted"/>
<dbReference type="PANTHER" id="PTHR36441:SF1">
    <property type="entry name" value="DUF503 DOMAIN-CONTAINING PROTEIN"/>
    <property type="match status" value="1"/>
</dbReference>
<reference evidence="2" key="2">
    <citation type="journal article" date="2019" name="MicrobiologyOpen">
        <title>High-quality draft genome sequence of Gaiella occulta isolated from a 150 meter deep mineral water borehole and comparison with the genome sequences of other deep-branching lineages of the phylum Actinobacteria.</title>
        <authorList>
            <person name="Severino R."/>
            <person name="Froufe H.J.C."/>
            <person name="Barroso C."/>
            <person name="Albuquerque L."/>
            <person name="Lobo-da-Cunha A."/>
            <person name="da Costa M.S."/>
            <person name="Egas C."/>
        </authorList>
    </citation>
    <scope>NUCLEOTIDE SEQUENCE [LARGE SCALE GENOMIC DNA]</scope>
    <source>
        <strain evidence="2">F2-233</strain>
    </source>
</reference>
<dbReference type="SUPFAM" id="SSF103007">
    <property type="entry name" value="Hypothetical protein TT1725"/>
    <property type="match status" value="1"/>
</dbReference>
<evidence type="ECO:0000313" key="2">
    <source>
        <dbReference type="Proteomes" id="UP000254134"/>
    </source>
</evidence>
<accession>A0A7M2YYJ0</accession>
<organism evidence="1 2">
    <name type="scientific">Gaiella occulta</name>
    <dbReference type="NCBI Taxonomy" id="1002870"/>
    <lineage>
        <taxon>Bacteria</taxon>
        <taxon>Bacillati</taxon>
        <taxon>Actinomycetota</taxon>
        <taxon>Thermoleophilia</taxon>
        <taxon>Gaiellales</taxon>
        <taxon>Gaiellaceae</taxon>
        <taxon>Gaiella</taxon>
    </lineage>
</organism>